<gene>
    <name evidence="16" type="primary">licR_7</name>
    <name evidence="16" type="ORF">ERS852425_01572</name>
</gene>
<keyword evidence="6" id="KW-0598">Phosphotransferase system</keyword>
<evidence type="ECO:0000256" key="2">
    <source>
        <dbReference type="ARBA" id="ARBA00022448"/>
    </source>
</evidence>
<dbReference type="PROSITE" id="PS51094">
    <property type="entry name" value="PTS_EIIA_TYPE_2"/>
    <property type="match status" value="1"/>
</dbReference>
<keyword evidence="5" id="KW-0808">Transferase</keyword>
<keyword evidence="2" id="KW-0813">Transport</keyword>
<feature type="domain" description="PRD" evidence="15">
    <location>
        <begin position="288"/>
        <end position="395"/>
    </location>
</feature>
<dbReference type="InterPro" id="IPR036634">
    <property type="entry name" value="PRD_sf"/>
</dbReference>
<feature type="coiled-coil region" evidence="12">
    <location>
        <begin position="120"/>
        <end position="147"/>
    </location>
</feature>
<dbReference type="Pfam" id="PF00359">
    <property type="entry name" value="PTS_EIIA_2"/>
    <property type="match status" value="1"/>
</dbReference>
<dbReference type="InterPro" id="IPR011608">
    <property type="entry name" value="PRD"/>
</dbReference>
<dbReference type="Gene3D" id="3.40.930.10">
    <property type="entry name" value="Mannitol-specific EII, Chain A"/>
    <property type="match status" value="1"/>
</dbReference>
<dbReference type="SUPFAM" id="SSF63520">
    <property type="entry name" value="PTS-regulatory domain, PRD"/>
    <property type="match status" value="1"/>
</dbReference>
<evidence type="ECO:0000259" key="15">
    <source>
        <dbReference type="PROSITE" id="PS51372"/>
    </source>
</evidence>
<evidence type="ECO:0000256" key="6">
    <source>
        <dbReference type="ARBA" id="ARBA00022683"/>
    </source>
</evidence>
<evidence type="ECO:0000313" key="17">
    <source>
        <dbReference type="Proteomes" id="UP000095598"/>
    </source>
</evidence>
<organism evidence="16 17">
    <name type="scientific">Anaerostipes hadrus</name>
    <dbReference type="NCBI Taxonomy" id="649756"/>
    <lineage>
        <taxon>Bacteria</taxon>
        <taxon>Bacillati</taxon>
        <taxon>Bacillota</taxon>
        <taxon>Clostridia</taxon>
        <taxon>Lachnospirales</taxon>
        <taxon>Lachnospiraceae</taxon>
        <taxon>Anaerostipes</taxon>
    </lineage>
</organism>
<dbReference type="InterPro" id="IPR016152">
    <property type="entry name" value="PTrfase/Anion_transptr"/>
</dbReference>
<evidence type="ECO:0000256" key="11">
    <source>
        <dbReference type="ARBA" id="ARBA00042072"/>
    </source>
</evidence>
<dbReference type="GO" id="GO:0016301">
    <property type="term" value="F:kinase activity"/>
    <property type="evidence" value="ECO:0007669"/>
    <property type="project" value="UniProtKB-KW"/>
</dbReference>
<dbReference type="SUPFAM" id="SSF55804">
    <property type="entry name" value="Phoshotransferase/anion transport protein"/>
    <property type="match status" value="1"/>
</dbReference>
<dbReference type="InterPro" id="IPR051351">
    <property type="entry name" value="Ascorbate-PTS_EIIA_comp"/>
</dbReference>
<dbReference type="PANTHER" id="PTHR36203">
    <property type="entry name" value="ASCORBATE-SPECIFIC PTS SYSTEM EIIA COMPONENT"/>
    <property type="match status" value="1"/>
</dbReference>
<dbReference type="Pfam" id="PF05043">
    <property type="entry name" value="Mga"/>
    <property type="match status" value="1"/>
</dbReference>
<keyword evidence="12" id="KW-0175">Coiled coil</keyword>
<dbReference type="GO" id="GO:0008982">
    <property type="term" value="F:protein-N(PI)-phosphohistidine-sugar phosphotransferase activity"/>
    <property type="evidence" value="ECO:0007669"/>
    <property type="project" value="InterPro"/>
</dbReference>
<feature type="domain" description="PTS EIIA type-2" evidence="13">
    <location>
        <begin position="546"/>
        <end position="687"/>
    </location>
</feature>
<reference evidence="16 17" key="1">
    <citation type="submission" date="2015-09" db="EMBL/GenBank/DDBJ databases">
        <authorList>
            <consortium name="Pathogen Informatics"/>
        </authorList>
    </citation>
    <scope>NUCLEOTIDE SEQUENCE [LARGE SCALE GENOMIC DNA]</scope>
    <source>
        <strain evidence="16 17">2789STDY5608868</strain>
    </source>
</reference>
<evidence type="ECO:0000256" key="1">
    <source>
        <dbReference type="ARBA" id="ARBA00004496"/>
    </source>
</evidence>
<dbReference type="Proteomes" id="UP000095598">
    <property type="component" value="Unassembled WGS sequence"/>
</dbReference>
<dbReference type="Gene3D" id="3.40.50.2300">
    <property type="match status" value="1"/>
</dbReference>
<dbReference type="CDD" id="cd05568">
    <property type="entry name" value="PTS_IIB_bgl_like"/>
    <property type="match status" value="1"/>
</dbReference>
<dbReference type="InterPro" id="IPR013011">
    <property type="entry name" value="PTS_EIIB_2"/>
</dbReference>
<dbReference type="EMBL" id="CYXT01000010">
    <property type="protein sequence ID" value="CUM93865.1"/>
    <property type="molecule type" value="Genomic_DNA"/>
</dbReference>
<proteinExistence type="predicted"/>
<dbReference type="RefSeq" id="WP_055258580.1">
    <property type="nucleotide sequence ID" value="NZ_CYXT01000010.1"/>
</dbReference>
<dbReference type="AlphaFoldDB" id="A0A173SW99"/>
<dbReference type="InterPro" id="IPR002178">
    <property type="entry name" value="PTS_EIIA_type-2_dom"/>
</dbReference>
<evidence type="ECO:0000256" key="7">
    <source>
        <dbReference type="ARBA" id="ARBA00022777"/>
    </source>
</evidence>
<dbReference type="PANTHER" id="PTHR36203:SF1">
    <property type="entry name" value="ASCORBATE-SPECIFIC PTS SYSTEM EIIA COMPONENT"/>
    <property type="match status" value="1"/>
</dbReference>
<keyword evidence="8" id="KW-0010">Activator</keyword>
<evidence type="ECO:0000259" key="14">
    <source>
        <dbReference type="PROSITE" id="PS51099"/>
    </source>
</evidence>
<evidence type="ECO:0000313" key="16">
    <source>
        <dbReference type="EMBL" id="CUM93865.1"/>
    </source>
</evidence>
<dbReference type="Gene3D" id="1.10.1790.10">
    <property type="entry name" value="PRD domain"/>
    <property type="match status" value="1"/>
</dbReference>
<keyword evidence="7" id="KW-0418">Kinase</keyword>
<dbReference type="InterPro" id="IPR007737">
    <property type="entry name" value="Mga_HTH"/>
</dbReference>
<sequence length="694" mass="80364">MYLDERGYTVLKTIVNNPAITGKEVEASLQLSRKQLSYAIEKINDYLQDNGMPKIERLRTGKFIIPVAVIEQYQTEEITGDGTTYIYTDKERGLLIFLMLLCVREELSIYHFTSKLEISKNTFLTDLKKLEQRLEEYHLEVLYSRQEGYHLVGSEYAKREMMVTSIRGILKIPRGKETIMDICQISEEMMEQVEKQISMIEERLQVRFTDERLKELPLIMCLIIIRTQKGRILRELPETFQHIAGTKEYSVMLEFAKEYGITWQTEKLFLTAQIQISNFHTLQTRDSAQEEELMRASEEVIVNFENLICVTINERETLLEALFQHIKPAFYRMKYHYHIEQSILDMVLPQYASLHAIVRKSIGPVEKLVGVEVPDEELVYITALFGAWLRREGILELAPEAKKRAVVVCANGISVSNFLYFTLKELFPEIDFIACLSMRDFATYDETKFDIVFTMVRLETAKTQFVVKPFLDEISKMRFRDKVMGELVGIVPRKLDVSTLLDVVRKYADIKDEEALKREFAATLNPETEEEKSDNVRTKFQIGLKDVLVEETVQVLDHVLPWEDAIQTVAKPLLDRGDITERYVQKAIDNIKADKPFIMIADGVIIAHAGVDDGAKRVCLSLLTMPERTDVYGYMEADVVIMIGTPDPTKHLEVLEQLNHIIEDKKSLQLLKKAKKPEDIIKLIQKREKEKKKC</sequence>
<keyword evidence="4" id="KW-0597">Phosphoprotein</keyword>
<dbReference type="GO" id="GO:0009401">
    <property type="term" value="P:phosphoenolpyruvate-dependent sugar phosphotransferase system"/>
    <property type="evidence" value="ECO:0007669"/>
    <property type="project" value="UniProtKB-KW"/>
</dbReference>
<accession>A0A173SW99</accession>
<name>A0A173SW99_ANAHA</name>
<evidence type="ECO:0000256" key="3">
    <source>
        <dbReference type="ARBA" id="ARBA00022490"/>
    </source>
</evidence>
<evidence type="ECO:0000259" key="13">
    <source>
        <dbReference type="PROSITE" id="PS51094"/>
    </source>
</evidence>
<dbReference type="Pfam" id="PF00874">
    <property type="entry name" value="PRD"/>
    <property type="match status" value="1"/>
</dbReference>
<evidence type="ECO:0000256" key="10">
    <source>
        <dbReference type="ARBA" id="ARBA00041175"/>
    </source>
</evidence>
<dbReference type="GO" id="GO:0006355">
    <property type="term" value="P:regulation of DNA-templated transcription"/>
    <property type="evidence" value="ECO:0007669"/>
    <property type="project" value="InterPro"/>
</dbReference>
<evidence type="ECO:0000256" key="9">
    <source>
        <dbReference type="ARBA" id="ARBA00037387"/>
    </source>
</evidence>
<dbReference type="PROSITE" id="PS51372">
    <property type="entry name" value="PRD_2"/>
    <property type="match status" value="1"/>
</dbReference>
<dbReference type="InterPro" id="IPR036095">
    <property type="entry name" value="PTS_EIIB-like_sf"/>
</dbReference>
<evidence type="ECO:0000256" key="4">
    <source>
        <dbReference type="ARBA" id="ARBA00022553"/>
    </source>
</evidence>
<comment type="subcellular location">
    <subcellularLocation>
        <location evidence="1">Cytoplasm</location>
    </subcellularLocation>
</comment>
<evidence type="ECO:0000256" key="5">
    <source>
        <dbReference type="ARBA" id="ARBA00022679"/>
    </source>
</evidence>
<dbReference type="PROSITE" id="PS51099">
    <property type="entry name" value="PTS_EIIB_TYPE_2"/>
    <property type="match status" value="1"/>
</dbReference>
<keyword evidence="3" id="KW-0963">Cytoplasm</keyword>
<dbReference type="SUPFAM" id="SSF52794">
    <property type="entry name" value="PTS system IIB component-like"/>
    <property type="match status" value="1"/>
</dbReference>
<dbReference type="GO" id="GO:0005737">
    <property type="term" value="C:cytoplasm"/>
    <property type="evidence" value="ECO:0007669"/>
    <property type="project" value="UniProtKB-SubCell"/>
</dbReference>
<feature type="domain" description="PTS EIIB type-2" evidence="14">
    <location>
        <begin position="403"/>
        <end position="491"/>
    </location>
</feature>
<protein>
    <recommendedName>
        <fullName evidence="10">Ascorbate-specific PTS system EIIA component</fullName>
    </recommendedName>
    <alternativeName>
        <fullName evidence="11">Ascorbate-specific phosphotransferase enzyme IIA component</fullName>
    </alternativeName>
</protein>
<comment type="function">
    <text evidence="9">The phosphoenolpyruvate-dependent sugar phosphotransferase system (sugar PTS), a major carbohydrate active transport system, catalyzes the phosphorylation of incoming sugar substrates concomitantly with their translocation across the cell membrane. The enzyme II UlaABC PTS system is involved in ascorbate transport.</text>
</comment>
<evidence type="ECO:0000256" key="8">
    <source>
        <dbReference type="ARBA" id="ARBA00023159"/>
    </source>
</evidence>
<evidence type="ECO:0000256" key="12">
    <source>
        <dbReference type="SAM" id="Coils"/>
    </source>
</evidence>